<dbReference type="InterPro" id="IPR001154">
    <property type="entry name" value="TopoII_euk"/>
</dbReference>
<dbReference type="Gene3D" id="3.30.230.10">
    <property type="match status" value="1"/>
</dbReference>
<evidence type="ECO:0000259" key="14">
    <source>
        <dbReference type="PROSITE" id="PS50880"/>
    </source>
</evidence>
<dbReference type="InterPro" id="IPR014721">
    <property type="entry name" value="Ribsml_uS5_D2-typ_fold_subgr"/>
</dbReference>
<dbReference type="PANTHER" id="PTHR10169:SF38">
    <property type="entry name" value="DNA TOPOISOMERASE 2"/>
    <property type="match status" value="1"/>
</dbReference>
<keyword evidence="7" id="KW-0547">Nucleotide-binding</keyword>
<dbReference type="AlphaFoldDB" id="A0A6C0EUS9"/>
<dbReference type="EC" id="5.6.2.2" evidence="5"/>
<protein>
    <recommendedName>
        <fullName evidence="5">DNA topoisomerase (ATP-hydrolyzing)</fullName>
        <ecNumber evidence="5">5.6.2.2</ecNumber>
    </recommendedName>
</protein>
<evidence type="ECO:0000256" key="11">
    <source>
        <dbReference type="ARBA" id="ARBA00023125"/>
    </source>
</evidence>
<dbReference type="InterPro" id="IPR013759">
    <property type="entry name" value="Topo_IIA_B_C"/>
</dbReference>
<evidence type="ECO:0000256" key="7">
    <source>
        <dbReference type="ARBA" id="ARBA00022741"/>
    </source>
</evidence>
<keyword evidence="9" id="KW-0460">Magnesium</keyword>
<evidence type="ECO:0000256" key="2">
    <source>
        <dbReference type="ARBA" id="ARBA00001913"/>
    </source>
</evidence>
<dbReference type="PRINTS" id="PR00418">
    <property type="entry name" value="TPI2FAMILY"/>
</dbReference>
<dbReference type="Pfam" id="PF01751">
    <property type="entry name" value="Toprim"/>
    <property type="match status" value="1"/>
</dbReference>
<dbReference type="SMART" id="SM00433">
    <property type="entry name" value="TOP2c"/>
    <property type="match status" value="1"/>
</dbReference>
<dbReference type="GO" id="GO:0005524">
    <property type="term" value="F:ATP binding"/>
    <property type="evidence" value="ECO:0007669"/>
    <property type="project" value="UniProtKB-KW"/>
</dbReference>
<keyword evidence="8" id="KW-0067">ATP-binding</keyword>
<keyword evidence="10" id="KW-0799">Topoisomerase</keyword>
<dbReference type="CDD" id="cd03481">
    <property type="entry name" value="TopoIIA_Trans_ScTopoIIA"/>
    <property type="match status" value="1"/>
</dbReference>
<feature type="coiled-coil region" evidence="13">
    <location>
        <begin position="1099"/>
        <end position="1149"/>
    </location>
</feature>
<dbReference type="Gene3D" id="3.30.565.10">
    <property type="entry name" value="Histidine kinase-like ATPase, C-terminal domain"/>
    <property type="match status" value="1"/>
</dbReference>
<comment type="cofactor">
    <cofactor evidence="3">
        <name>Mg(2+)</name>
        <dbReference type="ChEBI" id="CHEBI:18420"/>
    </cofactor>
</comment>
<evidence type="ECO:0000256" key="10">
    <source>
        <dbReference type="ARBA" id="ARBA00023029"/>
    </source>
</evidence>
<evidence type="ECO:0000256" key="9">
    <source>
        <dbReference type="ARBA" id="ARBA00022842"/>
    </source>
</evidence>
<evidence type="ECO:0000313" key="16">
    <source>
        <dbReference type="EMBL" id="QHT32512.1"/>
    </source>
</evidence>
<dbReference type="InterPro" id="IPR050634">
    <property type="entry name" value="DNA_Topoisomerase_II"/>
</dbReference>
<evidence type="ECO:0000256" key="5">
    <source>
        <dbReference type="ARBA" id="ARBA00012895"/>
    </source>
</evidence>
<evidence type="ECO:0000256" key="6">
    <source>
        <dbReference type="ARBA" id="ARBA00022723"/>
    </source>
</evidence>
<evidence type="ECO:0000256" key="12">
    <source>
        <dbReference type="ARBA" id="ARBA00023235"/>
    </source>
</evidence>
<dbReference type="Pfam" id="PF00521">
    <property type="entry name" value="DNA_topoisoIV"/>
    <property type="match status" value="1"/>
</dbReference>
<feature type="domain" description="Topo IIA-type catalytic" evidence="15">
    <location>
        <begin position="695"/>
        <end position="1136"/>
    </location>
</feature>
<evidence type="ECO:0000256" key="13">
    <source>
        <dbReference type="SAM" id="Coils"/>
    </source>
</evidence>
<dbReference type="InterPro" id="IPR013758">
    <property type="entry name" value="Topo_IIA_A/C_ab"/>
</dbReference>
<evidence type="ECO:0000256" key="4">
    <source>
        <dbReference type="ARBA" id="ARBA00011080"/>
    </source>
</evidence>
<keyword evidence="6" id="KW-0479">Metal-binding</keyword>
<comment type="catalytic activity">
    <reaction evidence="1">
        <text>ATP-dependent breakage, passage and rejoining of double-stranded DNA.</text>
        <dbReference type="EC" id="5.6.2.2"/>
    </reaction>
</comment>
<dbReference type="Gene3D" id="3.40.50.670">
    <property type="match status" value="1"/>
</dbReference>
<dbReference type="InterPro" id="IPR013757">
    <property type="entry name" value="Topo_IIA_A_a_sf"/>
</dbReference>
<organism evidence="16">
    <name type="scientific">viral metagenome</name>
    <dbReference type="NCBI Taxonomy" id="1070528"/>
    <lineage>
        <taxon>unclassified sequences</taxon>
        <taxon>metagenomes</taxon>
        <taxon>organismal metagenomes</taxon>
    </lineage>
</organism>
<keyword evidence="12" id="KW-0413">Isomerase</keyword>
<dbReference type="SMART" id="SM00434">
    <property type="entry name" value="TOP4c"/>
    <property type="match status" value="1"/>
</dbReference>
<accession>A0A6C0EUS9</accession>
<dbReference type="PROSITE" id="PS50880">
    <property type="entry name" value="TOPRIM"/>
    <property type="match status" value="1"/>
</dbReference>
<feature type="domain" description="Toprim" evidence="14">
    <location>
        <begin position="441"/>
        <end position="559"/>
    </location>
</feature>
<dbReference type="Gene3D" id="3.90.199.10">
    <property type="entry name" value="Topoisomerase II, domain 5"/>
    <property type="match status" value="1"/>
</dbReference>
<proteinExistence type="inferred from homology"/>
<dbReference type="GO" id="GO:0000712">
    <property type="term" value="P:resolution of meiotic recombination intermediates"/>
    <property type="evidence" value="ECO:0007669"/>
    <property type="project" value="TreeGrafter"/>
</dbReference>
<dbReference type="Gene3D" id="3.30.1360.40">
    <property type="match status" value="1"/>
</dbReference>
<evidence type="ECO:0000256" key="3">
    <source>
        <dbReference type="ARBA" id="ARBA00001946"/>
    </source>
</evidence>
<reference evidence="16" key="1">
    <citation type="journal article" date="2020" name="Nature">
        <title>Giant virus diversity and host interactions through global metagenomics.</title>
        <authorList>
            <person name="Schulz F."/>
            <person name="Roux S."/>
            <person name="Paez-Espino D."/>
            <person name="Jungbluth S."/>
            <person name="Walsh D.A."/>
            <person name="Denef V.J."/>
            <person name="McMahon K.D."/>
            <person name="Konstantinidis K.T."/>
            <person name="Eloe-Fadrosh E.A."/>
            <person name="Kyrpides N.C."/>
            <person name="Woyke T."/>
        </authorList>
    </citation>
    <scope>NUCLEOTIDE SEQUENCE</scope>
    <source>
        <strain evidence="16">GVMAG-M-3300009161-30</strain>
    </source>
</reference>
<evidence type="ECO:0000259" key="15">
    <source>
        <dbReference type="PROSITE" id="PS52040"/>
    </source>
</evidence>
<dbReference type="PRINTS" id="PR01158">
    <property type="entry name" value="TOPISMRASEII"/>
</dbReference>
<dbReference type="FunFam" id="3.40.50.670:FF:000001">
    <property type="entry name" value="DNA topoisomerase 2"/>
    <property type="match status" value="1"/>
</dbReference>
<dbReference type="GO" id="GO:0006265">
    <property type="term" value="P:DNA topological change"/>
    <property type="evidence" value="ECO:0007669"/>
    <property type="project" value="InterPro"/>
</dbReference>
<comment type="cofactor">
    <cofactor evidence="2">
        <name>Ca(2+)</name>
        <dbReference type="ChEBI" id="CHEBI:29108"/>
    </cofactor>
</comment>
<dbReference type="Gene3D" id="3.30.1490.30">
    <property type="match status" value="1"/>
</dbReference>
<dbReference type="PROSITE" id="PS52040">
    <property type="entry name" value="TOPO_IIA"/>
    <property type="match status" value="1"/>
</dbReference>
<dbReference type="PANTHER" id="PTHR10169">
    <property type="entry name" value="DNA TOPOISOMERASE/GYRASE"/>
    <property type="match status" value="1"/>
</dbReference>
<dbReference type="InterPro" id="IPR002205">
    <property type="entry name" value="Topo_IIA_dom_A"/>
</dbReference>
<sequence length="1186" mass="134070">MSAMNAKDTILANKYQQKTDKQHILDNPDTYIGSVEHIESVQWILNDEGNKIVEKNIAYIPALFKLFDEGIVNCRDHVIRMQQAEHNSIPNSLPVTYIDISIQDDGTITMTNDGNGIDIAQHPEYNIWIPELIFGHLRTSTNYDKTEKKIVGGKNGFGFKLVLIWSTYGYIETIDHVRGLKYTQEFRNNLDVIEKPSITKCKSKPYTKIVFKPDYARLGIPGLTPDVIALLRKRVFDVAAVTDKSLKVKYNSQIIPVKNFQQYIDMYVGGKDAVQRVYEEAGPRWEYAVALSPTHEFIHVSFVNGIHTAKGGKHVEFVLNQITRKLVAYIEKKKKVVVNANSIKEQLILFMRCDIENPSFDSQTKDFMNTPSAKFGSTCSVSDKFIEKLAKMGVMDAACALTEVKENKAAKKTDGTKSKNVRGIPKLIDANWAGTEKSSQCIIIFCEGDSAKAGIVSGLSSEDRNTIGVYPMKGKILNVRGELVKKIAENKEIAEIKKILGLETGKEYASINDVNKSLRYGRVLFMTDQDLDGSHIKGLCINLFQSEWPTLSHIPGFIGFMNTPILKARKGAQEMIFYSEGEYQSWKEDNDSNGSNGGSKGWKIKYYKGLGTSTGKEFKEYFAHKKLVGFEHTGQVSDDAIDMVFNKKRADDRKEWLGGYDRESYLDTNQTMVPYEEFINKELIHFSKYDCDRSIPNLMDGLKISLRKILYSAFKKNLTTEIKVAQFTGYVSEHSGYHHGEASLNGAIVGMAQNFVGSNNINLLMPNGQFGTRLSGGKDSASERYIYTLLNKITRNIFPETDDKILKYLNDDGLLVEPLYYAPIIPMLLVNGSKGIGTGFSTDIMCYNPTDIIRYLKLKLTGATLAPAATATEPVEFTPYYEGFTGTINKITDSKYLIKGKYEKMAADKYRITELPVGTWTDDFKEYLETLTETTDKAGKKITPVVKDYDDMSKDTNVDFIITLQKGKGEELEAIALDNGCNGFEKMFKLFTTNTTTNMHLFDANDKLKKYEAVSEIIDDYFETRLQLYKVRKDFMIGALEKDLVLLSNKVTYIKEVLEGTIDLRRKKRDEVSKMLSLKGYDVIDDDDDYKYLTKLPMDSVAEENVDKLEQEHQQKTDELVHVKSTTIQQMWQQELTALEAEYSNYKEARERIMSGESKKIAKAVKKTTTSSNAVNVKKSKLSVVV</sequence>
<dbReference type="InterPro" id="IPR031660">
    <property type="entry name" value="TOPRIM_C"/>
</dbReference>
<evidence type="ECO:0000256" key="1">
    <source>
        <dbReference type="ARBA" id="ARBA00000185"/>
    </source>
</evidence>
<dbReference type="InterPro" id="IPR020568">
    <property type="entry name" value="Ribosomal_Su5_D2-typ_SF"/>
</dbReference>
<evidence type="ECO:0000256" key="8">
    <source>
        <dbReference type="ARBA" id="ARBA00022840"/>
    </source>
</evidence>
<keyword evidence="13" id="KW-0175">Coiled coil</keyword>
<dbReference type="GO" id="GO:0046872">
    <property type="term" value="F:metal ion binding"/>
    <property type="evidence" value="ECO:0007669"/>
    <property type="project" value="UniProtKB-KW"/>
</dbReference>
<dbReference type="Pfam" id="PF00204">
    <property type="entry name" value="DNA_gyraseB"/>
    <property type="match status" value="1"/>
</dbReference>
<dbReference type="SUPFAM" id="SSF56719">
    <property type="entry name" value="Type II DNA topoisomerase"/>
    <property type="match status" value="1"/>
</dbReference>
<comment type="similarity">
    <text evidence="4">Belongs to the type II topoisomerase family.</text>
</comment>
<dbReference type="InterPro" id="IPR013760">
    <property type="entry name" value="Topo_IIA-like_dom_sf"/>
</dbReference>
<dbReference type="FunFam" id="3.90.199.10:FF:000002">
    <property type="entry name" value="DNA topoisomerase 2"/>
    <property type="match status" value="1"/>
</dbReference>
<keyword evidence="11" id="KW-0238">DNA-binding</keyword>
<dbReference type="SUPFAM" id="SSF55874">
    <property type="entry name" value="ATPase domain of HSP90 chaperone/DNA topoisomerase II/histidine kinase"/>
    <property type="match status" value="1"/>
</dbReference>
<dbReference type="InterPro" id="IPR036890">
    <property type="entry name" value="HATPase_C_sf"/>
</dbReference>
<dbReference type="InterPro" id="IPR001241">
    <property type="entry name" value="Topo_IIA"/>
</dbReference>
<name>A0A6C0EUS9_9ZZZZ</name>
<dbReference type="GO" id="GO:0000819">
    <property type="term" value="P:sister chromatid segregation"/>
    <property type="evidence" value="ECO:0007669"/>
    <property type="project" value="TreeGrafter"/>
</dbReference>
<dbReference type="GO" id="GO:0003677">
    <property type="term" value="F:DNA binding"/>
    <property type="evidence" value="ECO:0007669"/>
    <property type="project" value="UniProtKB-KW"/>
</dbReference>
<dbReference type="GO" id="GO:0005634">
    <property type="term" value="C:nucleus"/>
    <property type="evidence" value="ECO:0007669"/>
    <property type="project" value="TreeGrafter"/>
</dbReference>
<dbReference type="GO" id="GO:0003918">
    <property type="term" value="F:DNA topoisomerase type II (double strand cut, ATP-hydrolyzing) activity"/>
    <property type="evidence" value="ECO:0007669"/>
    <property type="project" value="UniProtKB-EC"/>
</dbReference>
<dbReference type="Pfam" id="PF16898">
    <property type="entry name" value="TOPRIM_C"/>
    <property type="match status" value="1"/>
</dbReference>
<dbReference type="InterPro" id="IPR013506">
    <property type="entry name" value="Topo_IIA_bsu_dom2"/>
</dbReference>
<dbReference type="EMBL" id="MN738944">
    <property type="protein sequence ID" value="QHT32512.1"/>
    <property type="molecule type" value="Genomic_DNA"/>
</dbReference>
<dbReference type="SUPFAM" id="SSF54211">
    <property type="entry name" value="Ribosomal protein S5 domain 2-like"/>
    <property type="match status" value="1"/>
</dbReference>
<dbReference type="InterPro" id="IPR006171">
    <property type="entry name" value="TOPRIM_dom"/>
</dbReference>
<dbReference type="Gene3D" id="1.10.268.10">
    <property type="entry name" value="Topoisomerase, domain 3"/>
    <property type="match status" value="1"/>
</dbReference>